<gene>
    <name evidence="3" type="ORF">AJ85_03895</name>
    <name evidence="2" type="ORF">BALCAV_0204835</name>
</gene>
<reference evidence="2 4" key="1">
    <citation type="journal article" date="2014" name="Genome Announc.">
        <title>Draft Genome Sequence of Bacillus alcalophilus AV1934, a Classic Alkaliphile Isolated from Human Feces in 1934.</title>
        <authorList>
            <person name="Attie O."/>
            <person name="Jayaprakash A."/>
            <person name="Shah H."/>
            <person name="Paulsen I.T."/>
            <person name="Morino M."/>
            <person name="Takahashi Y."/>
            <person name="Narumi I."/>
            <person name="Sachidanandam R."/>
            <person name="Satoh K."/>
            <person name="Ito M."/>
            <person name="Krulwich T.A."/>
        </authorList>
    </citation>
    <scope>NUCLEOTIDE SEQUENCE [LARGE SCALE GENOMIC DNA]</scope>
    <source>
        <strain evidence="2 4">AV1934</strain>
    </source>
</reference>
<dbReference type="InterPro" id="IPR025143">
    <property type="entry name" value="DUF4083"/>
</dbReference>
<sequence length="60" mass="7093">MQYDIPWGSILYQIISVGLIILFVYLIIKLVMNSKEKKNQQKELEQKLDKVIGILEKEKK</sequence>
<keyword evidence="1" id="KW-0472">Membrane</keyword>
<evidence type="ECO:0000313" key="3">
    <source>
        <dbReference type="EMBL" id="THG91572.1"/>
    </source>
</evidence>
<keyword evidence="1" id="KW-1133">Transmembrane helix</keyword>
<protein>
    <submittedName>
        <fullName evidence="3">MutT/nudix</fullName>
    </submittedName>
</protein>
<dbReference type="Gene3D" id="1.10.1200.120">
    <property type="entry name" value="Large-conductance mechanosensitive channel, MscL, domain 1"/>
    <property type="match status" value="1"/>
</dbReference>
<proteinExistence type="predicted"/>
<name>A0A094WNI8_ALKAL</name>
<dbReference type="STRING" id="1218173.BALCAV_0204835"/>
<organism evidence="2 4">
    <name type="scientific">Alkalihalobacillus alcalophilus ATCC 27647 = CGMCC 1.3604</name>
    <dbReference type="NCBI Taxonomy" id="1218173"/>
    <lineage>
        <taxon>Bacteria</taxon>
        <taxon>Bacillati</taxon>
        <taxon>Bacillota</taxon>
        <taxon>Bacilli</taxon>
        <taxon>Bacillales</taxon>
        <taxon>Bacillaceae</taxon>
        <taxon>Alkalihalobacillus</taxon>
    </lineage>
</organism>
<dbReference type="Proteomes" id="UP000002754">
    <property type="component" value="Unassembled WGS sequence"/>
</dbReference>
<evidence type="ECO:0000256" key="1">
    <source>
        <dbReference type="SAM" id="Phobius"/>
    </source>
</evidence>
<dbReference type="AlphaFoldDB" id="A0A094WNI8"/>
<keyword evidence="1" id="KW-0812">Transmembrane</keyword>
<reference evidence="3 5" key="2">
    <citation type="submission" date="2014-01" db="EMBL/GenBank/DDBJ databases">
        <title>Draft genome sequencing of Bacillus alcalophilus CGMCC 1.3604.</title>
        <authorList>
            <person name="Yang J."/>
            <person name="Diao L."/>
            <person name="Yang S."/>
        </authorList>
    </citation>
    <scope>NUCLEOTIDE SEQUENCE [LARGE SCALE GENOMIC DNA]</scope>
    <source>
        <strain evidence="3 5">CGMCC 1.3604</strain>
    </source>
</reference>
<comment type="caution">
    <text evidence="2">The sequence shown here is derived from an EMBL/GenBank/DDBJ whole genome shotgun (WGS) entry which is preliminary data.</text>
</comment>
<dbReference type="Proteomes" id="UP000297014">
    <property type="component" value="Unassembled WGS sequence"/>
</dbReference>
<dbReference type="InterPro" id="IPR036019">
    <property type="entry name" value="MscL_channel"/>
</dbReference>
<keyword evidence="4" id="KW-1185">Reference proteome</keyword>
<dbReference type="EMBL" id="JALP01000061">
    <property type="protein sequence ID" value="THG91572.1"/>
    <property type="molecule type" value="Genomic_DNA"/>
</dbReference>
<dbReference type="RefSeq" id="WP_003323748.1">
    <property type="nucleotide sequence ID" value="NZ_ALPT02000011.1"/>
</dbReference>
<evidence type="ECO:0000313" key="5">
    <source>
        <dbReference type="Proteomes" id="UP000297014"/>
    </source>
</evidence>
<evidence type="ECO:0000313" key="2">
    <source>
        <dbReference type="EMBL" id="KGA98406.1"/>
    </source>
</evidence>
<feature type="transmembrane region" description="Helical" evidence="1">
    <location>
        <begin position="12"/>
        <end position="32"/>
    </location>
</feature>
<accession>A0A094WNI8</accession>
<evidence type="ECO:0000313" key="4">
    <source>
        <dbReference type="Proteomes" id="UP000002754"/>
    </source>
</evidence>
<dbReference type="EMBL" id="ALPT02000011">
    <property type="protein sequence ID" value="KGA98406.1"/>
    <property type="molecule type" value="Genomic_DNA"/>
</dbReference>
<dbReference type="Pfam" id="PF13314">
    <property type="entry name" value="DUF4083"/>
    <property type="match status" value="1"/>
</dbReference>